<sequence>MTTETMMMVDNPSEEWPDIVFFDLETAVLDSRARDQTTSSPIVEFGAVVVCRRTLNLRAAYSTLVRPACPDLISCLAGRSNGITPMAVESAPPFSKIAGTVHELLHERIWAGHNILNFDCGHIKKAFEEIGESPPEAKGYIDTLQLWKERFANRTGDMKLGTIASYFGLGKPNHRSLEDAMTNLEVFKHCAALLWLELNPPANLLPNCTLSDRFLDLNEVLINSIRASGSHFSYPGPKMILMHKDMALKLFCPGLRVRYGLKPTLTDDGRLSLTFVIDASPALYRVLDKCDRVACEVFQKSGSFSDWKDIVTTSNRNPSPVARLRMPIRANGVGGPMVVTKIQKIGPCGTVIQEPVFTNSESDIAELTNLLKADSSVDAYVTLDPYDYMESAGVRIVAEKLRIRGE</sequence>
<keyword evidence="2" id="KW-0378">Hydrolase</keyword>
<dbReference type="Gene3D" id="3.30.420.10">
    <property type="entry name" value="Ribonuclease H-like superfamily/Ribonuclease H"/>
    <property type="match status" value="1"/>
</dbReference>
<dbReference type="SMART" id="SM00479">
    <property type="entry name" value="EXOIII"/>
    <property type="match status" value="1"/>
</dbReference>
<evidence type="ECO:0000313" key="5">
    <source>
        <dbReference type="EMBL" id="KAJ8773007.1"/>
    </source>
</evidence>
<proteinExistence type="predicted"/>
<dbReference type="SUPFAM" id="SSF53098">
    <property type="entry name" value="Ribonuclease H-like"/>
    <property type="match status" value="1"/>
</dbReference>
<keyword evidence="3" id="KW-0269">Exonuclease</keyword>
<keyword evidence="6" id="KW-1185">Reference proteome</keyword>
<dbReference type="GO" id="GO:0003676">
    <property type="term" value="F:nucleic acid binding"/>
    <property type="evidence" value="ECO:0007669"/>
    <property type="project" value="InterPro"/>
</dbReference>
<dbReference type="GO" id="GO:0008408">
    <property type="term" value="F:3'-5' exonuclease activity"/>
    <property type="evidence" value="ECO:0007669"/>
    <property type="project" value="TreeGrafter"/>
</dbReference>
<dbReference type="AlphaFoldDB" id="A0AAV8U145"/>
<dbReference type="EMBL" id="JAIWQS010000002">
    <property type="protein sequence ID" value="KAJ8773007.1"/>
    <property type="molecule type" value="Genomic_DNA"/>
</dbReference>
<dbReference type="Pfam" id="PF00929">
    <property type="entry name" value="RNase_T"/>
    <property type="match status" value="1"/>
</dbReference>
<dbReference type="InterPro" id="IPR036397">
    <property type="entry name" value="RNaseH_sf"/>
</dbReference>
<dbReference type="InterPro" id="IPR013520">
    <property type="entry name" value="Ribonucl_H"/>
</dbReference>
<name>A0AAV8U145_9ROSI</name>
<evidence type="ECO:0000259" key="4">
    <source>
        <dbReference type="SMART" id="SM00479"/>
    </source>
</evidence>
<evidence type="ECO:0000313" key="6">
    <source>
        <dbReference type="Proteomes" id="UP001159364"/>
    </source>
</evidence>
<dbReference type="InterPro" id="IPR012337">
    <property type="entry name" value="RNaseH-like_sf"/>
</dbReference>
<evidence type="ECO:0000256" key="3">
    <source>
        <dbReference type="ARBA" id="ARBA00022839"/>
    </source>
</evidence>
<dbReference type="CDD" id="cd06127">
    <property type="entry name" value="DEDDh"/>
    <property type="match status" value="1"/>
</dbReference>
<gene>
    <name evidence="5" type="ORF">K2173_028184</name>
</gene>
<comment type="caution">
    <text evidence="5">The sequence shown here is derived from an EMBL/GenBank/DDBJ whole genome shotgun (WGS) entry which is preliminary data.</text>
</comment>
<accession>A0AAV8U145</accession>
<organism evidence="5 6">
    <name type="scientific">Erythroxylum novogranatense</name>
    <dbReference type="NCBI Taxonomy" id="1862640"/>
    <lineage>
        <taxon>Eukaryota</taxon>
        <taxon>Viridiplantae</taxon>
        <taxon>Streptophyta</taxon>
        <taxon>Embryophyta</taxon>
        <taxon>Tracheophyta</taxon>
        <taxon>Spermatophyta</taxon>
        <taxon>Magnoliopsida</taxon>
        <taxon>eudicotyledons</taxon>
        <taxon>Gunneridae</taxon>
        <taxon>Pentapetalae</taxon>
        <taxon>rosids</taxon>
        <taxon>fabids</taxon>
        <taxon>Malpighiales</taxon>
        <taxon>Erythroxylaceae</taxon>
        <taxon>Erythroxylum</taxon>
    </lineage>
</organism>
<dbReference type="Proteomes" id="UP001159364">
    <property type="component" value="Linkage Group LG02"/>
</dbReference>
<reference evidence="5 6" key="1">
    <citation type="submission" date="2021-09" db="EMBL/GenBank/DDBJ databases">
        <title>Genomic insights and catalytic innovation underlie evolution of tropane alkaloids biosynthesis.</title>
        <authorList>
            <person name="Wang Y.-J."/>
            <person name="Tian T."/>
            <person name="Huang J.-P."/>
            <person name="Huang S.-X."/>
        </authorList>
    </citation>
    <scope>NUCLEOTIDE SEQUENCE [LARGE SCALE GENOMIC DNA]</scope>
    <source>
        <strain evidence="5">KIB-2018</strain>
        <tissue evidence="5">Leaf</tissue>
    </source>
</reference>
<keyword evidence="1" id="KW-0540">Nuclease</keyword>
<protein>
    <recommendedName>
        <fullName evidence="4">Exonuclease domain-containing protein</fullName>
    </recommendedName>
</protein>
<evidence type="ECO:0000256" key="2">
    <source>
        <dbReference type="ARBA" id="ARBA00022801"/>
    </source>
</evidence>
<feature type="domain" description="Exonuclease" evidence="4">
    <location>
        <begin position="18"/>
        <end position="196"/>
    </location>
</feature>
<dbReference type="PANTHER" id="PTHR30231">
    <property type="entry name" value="DNA POLYMERASE III SUBUNIT EPSILON"/>
    <property type="match status" value="1"/>
</dbReference>
<dbReference type="PANTHER" id="PTHR30231:SF4">
    <property type="entry name" value="PROTEIN NEN2"/>
    <property type="match status" value="1"/>
</dbReference>
<evidence type="ECO:0000256" key="1">
    <source>
        <dbReference type="ARBA" id="ARBA00022722"/>
    </source>
</evidence>